<dbReference type="AlphaFoldDB" id="A0AAE8SU64"/>
<proteinExistence type="predicted"/>
<reference evidence="1" key="1">
    <citation type="submission" date="2018-03" db="EMBL/GenBank/DDBJ databases">
        <authorList>
            <person name="Guldener U."/>
        </authorList>
    </citation>
    <scope>NUCLEOTIDE SEQUENCE</scope>
</reference>
<dbReference type="PANTHER" id="PTHR42905:SF16">
    <property type="entry name" value="CARBOXYPHOSPHONOENOLPYRUVATE PHOSPHONOMUTASE-LIKE PROTEIN (AFU_ORTHOLOGUE AFUA_5G07230)"/>
    <property type="match status" value="1"/>
</dbReference>
<dbReference type="InterPro" id="IPR039556">
    <property type="entry name" value="ICL/PEPM"/>
</dbReference>
<organism evidence="1 2">
    <name type="scientific">Cephalotrichum gorgonifer</name>
    <dbReference type="NCBI Taxonomy" id="2041049"/>
    <lineage>
        <taxon>Eukaryota</taxon>
        <taxon>Fungi</taxon>
        <taxon>Dikarya</taxon>
        <taxon>Ascomycota</taxon>
        <taxon>Pezizomycotina</taxon>
        <taxon>Sordariomycetes</taxon>
        <taxon>Hypocreomycetidae</taxon>
        <taxon>Microascales</taxon>
        <taxon>Microascaceae</taxon>
        <taxon>Cephalotrichum</taxon>
    </lineage>
</organism>
<gene>
    <name evidence="1" type="ORF">DNG_03348</name>
</gene>
<evidence type="ECO:0000313" key="2">
    <source>
        <dbReference type="Proteomes" id="UP001187682"/>
    </source>
</evidence>
<dbReference type="Pfam" id="PF13714">
    <property type="entry name" value="PEP_mutase"/>
    <property type="match status" value="1"/>
</dbReference>
<protein>
    <submittedName>
        <fullName evidence="1">Related to carboxyphosphonoenolpyruvate phosphonomutase-like protein</fullName>
    </submittedName>
</protein>
<dbReference type="CDD" id="cd00377">
    <property type="entry name" value="ICL_PEPM"/>
    <property type="match status" value="1"/>
</dbReference>
<keyword evidence="2" id="KW-1185">Reference proteome</keyword>
<dbReference type="InterPro" id="IPR015813">
    <property type="entry name" value="Pyrv/PenolPyrv_kinase-like_dom"/>
</dbReference>
<accession>A0AAE8SU64</accession>
<evidence type="ECO:0000313" key="1">
    <source>
        <dbReference type="EMBL" id="SPO00599.1"/>
    </source>
</evidence>
<dbReference type="SUPFAM" id="SSF51621">
    <property type="entry name" value="Phosphoenolpyruvate/pyruvate domain"/>
    <property type="match status" value="1"/>
</dbReference>
<comment type="caution">
    <text evidence="1">The sequence shown here is derived from an EMBL/GenBank/DDBJ whole genome shotgun (WGS) entry which is preliminary data.</text>
</comment>
<dbReference type="EMBL" id="ONZQ02000004">
    <property type="protein sequence ID" value="SPO00599.1"/>
    <property type="molecule type" value="Genomic_DNA"/>
</dbReference>
<name>A0AAE8SU64_9PEZI</name>
<dbReference type="InterPro" id="IPR040442">
    <property type="entry name" value="Pyrv_kinase-like_dom_sf"/>
</dbReference>
<dbReference type="PANTHER" id="PTHR42905">
    <property type="entry name" value="PHOSPHOENOLPYRUVATE CARBOXYLASE"/>
    <property type="match status" value="1"/>
</dbReference>
<dbReference type="GO" id="GO:0003824">
    <property type="term" value="F:catalytic activity"/>
    <property type="evidence" value="ECO:0007669"/>
    <property type="project" value="InterPro"/>
</dbReference>
<dbReference type="Gene3D" id="3.20.20.60">
    <property type="entry name" value="Phosphoenolpyruvate-binding domains"/>
    <property type="match status" value="1"/>
</dbReference>
<dbReference type="Proteomes" id="UP001187682">
    <property type="component" value="Unassembled WGS sequence"/>
</dbReference>
<sequence>MSSKPTFKDLHQPSNPLIIPNVWDRSSLRAVLSLNTPESTPVRAVATASWAVADTLGIKDEELSLEQNLSRLAELAPIAREAGIPISVDLQDGYGDRIREAVASAAAAGAEGANIEDSRPEAGYKGGVDAALYPLSEQVERLRTALEVAPAGFAVNARCDVFRLEPAAANGDEEAMAEAVRRGKAYLDAGATTVFYWGGGRGLRTGEVERLVAELGGRVAVKTAASEGALTARELGGLGVARVSVGPGLYLVAMKAVREAAERLLSGGKLEG</sequence>